<evidence type="ECO:0000313" key="10">
    <source>
        <dbReference type="Proteomes" id="UP000239863"/>
    </source>
</evidence>
<dbReference type="NCBIfam" id="NF007123">
    <property type="entry name" value="PRK09564.1"/>
    <property type="match status" value="1"/>
</dbReference>
<dbReference type="PRINTS" id="PR00411">
    <property type="entry name" value="PNDRDTASEI"/>
</dbReference>
<comment type="similarity">
    <text evidence="2">Belongs to the class-III pyridine nucleotide-disulfide oxidoreductase family.</text>
</comment>
<evidence type="ECO:0000256" key="6">
    <source>
        <dbReference type="ARBA" id="ARBA00023284"/>
    </source>
</evidence>
<evidence type="ECO:0000256" key="5">
    <source>
        <dbReference type="ARBA" id="ARBA00023002"/>
    </source>
</evidence>
<comment type="cofactor">
    <cofactor evidence="1">
        <name>FAD</name>
        <dbReference type="ChEBI" id="CHEBI:57692"/>
    </cofactor>
</comment>
<dbReference type="RefSeq" id="WP_104410790.1">
    <property type="nucleotide sequence ID" value="NZ_PTIS01000026.1"/>
</dbReference>
<evidence type="ECO:0000259" key="7">
    <source>
        <dbReference type="Pfam" id="PF02852"/>
    </source>
</evidence>
<accession>A0A2S6FUH3</accession>
<gene>
    <name evidence="9" type="ORF">BD821_1265</name>
</gene>
<evidence type="ECO:0000256" key="2">
    <source>
        <dbReference type="ARBA" id="ARBA00009130"/>
    </source>
</evidence>
<dbReference type="SUPFAM" id="SSF51905">
    <property type="entry name" value="FAD/NAD(P)-binding domain"/>
    <property type="match status" value="2"/>
</dbReference>
<name>A0A2S6FUH3_9CLOT</name>
<dbReference type="STRING" id="37659.GCA_000703125_01169"/>
<evidence type="ECO:0000259" key="8">
    <source>
        <dbReference type="Pfam" id="PF07992"/>
    </source>
</evidence>
<dbReference type="EMBL" id="PTIS01000026">
    <property type="protein sequence ID" value="PPK43890.1"/>
    <property type="molecule type" value="Genomic_DNA"/>
</dbReference>
<organism evidence="9 10">
    <name type="scientific">Clostridium algidicarnis DSM 15099</name>
    <dbReference type="NCBI Taxonomy" id="1121295"/>
    <lineage>
        <taxon>Bacteria</taxon>
        <taxon>Bacillati</taxon>
        <taxon>Bacillota</taxon>
        <taxon>Clostridia</taxon>
        <taxon>Eubacteriales</taxon>
        <taxon>Clostridiaceae</taxon>
        <taxon>Clostridium</taxon>
    </lineage>
</organism>
<evidence type="ECO:0000256" key="4">
    <source>
        <dbReference type="ARBA" id="ARBA00022827"/>
    </source>
</evidence>
<evidence type="ECO:0000313" key="9">
    <source>
        <dbReference type="EMBL" id="PPK43890.1"/>
    </source>
</evidence>
<keyword evidence="5" id="KW-0560">Oxidoreductase</keyword>
<dbReference type="AlphaFoldDB" id="A0A2S6FUH3"/>
<feature type="domain" description="FAD/NAD(P)-binding" evidence="8">
    <location>
        <begin position="3"/>
        <end position="307"/>
    </location>
</feature>
<dbReference type="PANTHER" id="PTHR43429">
    <property type="entry name" value="PYRIDINE NUCLEOTIDE-DISULFIDE OXIDOREDUCTASE DOMAIN-CONTAINING"/>
    <property type="match status" value="1"/>
</dbReference>
<proteinExistence type="inferred from homology"/>
<keyword evidence="3" id="KW-0285">Flavoprotein</keyword>
<feature type="domain" description="Pyridine nucleotide-disulphide oxidoreductase dimerisation" evidence="7">
    <location>
        <begin position="330"/>
        <end position="431"/>
    </location>
</feature>
<dbReference type="GO" id="GO:0016491">
    <property type="term" value="F:oxidoreductase activity"/>
    <property type="evidence" value="ECO:0007669"/>
    <property type="project" value="UniProtKB-KW"/>
</dbReference>
<reference evidence="9 10" key="1">
    <citation type="submission" date="2018-02" db="EMBL/GenBank/DDBJ databases">
        <title>Genomic Encyclopedia of Archaeal and Bacterial Type Strains, Phase II (KMG-II): from individual species to whole genera.</title>
        <authorList>
            <person name="Goeker M."/>
        </authorList>
    </citation>
    <scope>NUCLEOTIDE SEQUENCE [LARGE SCALE GENOMIC DNA]</scope>
    <source>
        <strain evidence="9 10">DSM 15099</strain>
    </source>
</reference>
<keyword evidence="4" id="KW-0274">FAD</keyword>
<dbReference type="Pfam" id="PF07992">
    <property type="entry name" value="Pyr_redox_2"/>
    <property type="match status" value="1"/>
</dbReference>
<sequence length="444" mass="48997">MSKLVVIGGVAAGMSAASKAKRVDPNMEIVVFEKGNFVSYGACGLPYFVSGLNDDYKKLIARTPEEFQESGIKVKLRHEVLSIDSMEKVVKIRDLDNNREFEESFDKLLIATGASPIKPKIKNADIKNVFTLKTIEDAIEMKEIANKDQVKNVVIVGGGYISMEIAESMVYLNKNVRIIEKNHRMLSNFDEEISEKVEEELKRNHVKMNYGENVEELIGETSVSSVKTDKGTYDADMVIIAIGVIPNTEFLKGSGINLGIKGSVIIDREGMTNIRDIYAAGDCAEIYHKLLEKNVYIALATTANKMGRLIGENVTGSHERYVGTLGSSAIKILDIDVARTGITEAEAKSYGYDYETVFVKANTHPGYYPNSTPLYIKLVYEKKDKRILGVQIVGEKGVALRMDVFAAAIHNNMTTKELGMLDLCYAPPFAGVWDAIHIAANAAK</sequence>
<keyword evidence="6" id="KW-0676">Redox-active center</keyword>
<dbReference type="Pfam" id="PF02852">
    <property type="entry name" value="Pyr_redox_dim"/>
    <property type="match status" value="1"/>
</dbReference>
<dbReference type="InterPro" id="IPR004099">
    <property type="entry name" value="Pyr_nucl-diS_OxRdtase_dimer"/>
</dbReference>
<dbReference type="InterPro" id="IPR016156">
    <property type="entry name" value="FAD/NAD-linked_Rdtase_dimer_sf"/>
</dbReference>
<evidence type="ECO:0000256" key="3">
    <source>
        <dbReference type="ARBA" id="ARBA00022630"/>
    </source>
</evidence>
<dbReference type="InterPro" id="IPR023753">
    <property type="entry name" value="FAD/NAD-binding_dom"/>
</dbReference>
<dbReference type="InterPro" id="IPR036188">
    <property type="entry name" value="FAD/NAD-bd_sf"/>
</dbReference>
<dbReference type="Proteomes" id="UP000239863">
    <property type="component" value="Unassembled WGS sequence"/>
</dbReference>
<dbReference type="PRINTS" id="PR00368">
    <property type="entry name" value="FADPNR"/>
</dbReference>
<protein>
    <submittedName>
        <fullName evidence="9">NADPH-dependent 2,4-dienoyl-CoA reductase/sulfur reductase-like enzyme</fullName>
    </submittedName>
</protein>
<dbReference type="InterPro" id="IPR050260">
    <property type="entry name" value="FAD-bd_OxRdtase"/>
</dbReference>
<dbReference type="PANTHER" id="PTHR43429:SF1">
    <property type="entry name" value="NAD(P)H SULFUR OXIDOREDUCTASE (COA-DEPENDENT)"/>
    <property type="match status" value="1"/>
</dbReference>
<dbReference type="Gene3D" id="3.50.50.60">
    <property type="entry name" value="FAD/NAD(P)-binding domain"/>
    <property type="match status" value="2"/>
</dbReference>
<comment type="caution">
    <text evidence="9">The sequence shown here is derived from an EMBL/GenBank/DDBJ whole genome shotgun (WGS) entry which is preliminary data.</text>
</comment>
<evidence type="ECO:0000256" key="1">
    <source>
        <dbReference type="ARBA" id="ARBA00001974"/>
    </source>
</evidence>
<dbReference type="OrthoDB" id="9802028at2"/>
<dbReference type="SUPFAM" id="SSF55424">
    <property type="entry name" value="FAD/NAD-linked reductases, dimerisation (C-terminal) domain"/>
    <property type="match status" value="1"/>
</dbReference>